<protein>
    <recommendedName>
        <fullName evidence="3">Delta-60 repeat domain-containing protein</fullName>
    </recommendedName>
</protein>
<dbReference type="Proteomes" id="UP000285757">
    <property type="component" value="Unassembled WGS sequence"/>
</dbReference>
<dbReference type="InterPro" id="IPR013431">
    <property type="entry name" value="Delta_60_rpt"/>
</dbReference>
<name>A0A423LSM4_PSEFL</name>
<comment type="caution">
    <text evidence="1">The sequence shown here is derived from an EMBL/GenBank/DDBJ whole genome shotgun (WGS) entry which is preliminary data.</text>
</comment>
<evidence type="ECO:0000313" key="2">
    <source>
        <dbReference type="Proteomes" id="UP000285757"/>
    </source>
</evidence>
<gene>
    <name evidence="1" type="ORF">BK671_03830</name>
</gene>
<dbReference type="EMBL" id="MOBU01000003">
    <property type="protein sequence ID" value="RON71305.1"/>
    <property type="molecule type" value="Genomic_DNA"/>
</dbReference>
<dbReference type="Gene3D" id="2.80.10.50">
    <property type="match status" value="3"/>
</dbReference>
<reference evidence="1 2" key="1">
    <citation type="submission" date="2016-10" db="EMBL/GenBank/DDBJ databases">
        <title>Comparative genome analysis of multiple Pseudomonas spp. focuses on biocontrol and plant growth promoting traits.</title>
        <authorList>
            <person name="Tao X.-Y."/>
            <person name="Taylor C.G."/>
        </authorList>
    </citation>
    <scope>NUCLEOTIDE SEQUENCE [LARGE SCALE GENOMIC DNA]</scope>
    <source>
        <strain evidence="1 2">24D3</strain>
    </source>
</reference>
<proteinExistence type="predicted"/>
<evidence type="ECO:0000313" key="1">
    <source>
        <dbReference type="EMBL" id="RON71305.1"/>
    </source>
</evidence>
<dbReference type="SUPFAM" id="SSF82171">
    <property type="entry name" value="DPP6 N-terminal domain-like"/>
    <property type="match status" value="1"/>
</dbReference>
<accession>A0A423LSM4</accession>
<dbReference type="Pfam" id="PF17164">
    <property type="entry name" value="DUF5122"/>
    <property type="match status" value="2"/>
</dbReference>
<dbReference type="NCBIfam" id="TIGR02608">
    <property type="entry name" value="delta_60_rpt"/>
    <property type="match status" value="5"/>
</dbReference>
<evidence type="ECO:0008006" key="3">
    <source>
        <dbReference type="Google" id="ProtNLM"/>
    </source>
</evidence>
<sequence>MATQDLTEEVPYDLTFANKGVAIIDIAGGAFLTSITTVGSGPDFRIYFSGYTQSDPPQYVLGRLHEDGSRDAAFGDNGLVVGGFPEQIVSGPFALLIQPDGKIITYGATTSNRPICCFARFNSNGSLDRSFATDGYALIEYNLTASSPAVNQLATGNSDAAALDAQLLPDGDILAFATGRSGNQILAVILRLTPDGVLDTAFNKNGYVQIAHHDPSYARTSINSLSVQPDGTYLCCGRAWGEKPNVGLFVRLHTDGTRVKTFGDNGLVTVLVPPETGGMMFEDMAMQPNQRTLAVGWTHNAPTKGLMYSIEYNGEPNIQFHSGKPLLITFEENKNSYLSACAIQKNGRIVVVGSVEKNPQQHNIVIARYVDATPDPTFNNGKGRVEIDLSGGNDIANGVALQDNGKILVCGSTDGKPVVFRLLA</sequence>
<organism evidence="1 2">
    <name type="scientific">Pseudomonas fluorescens</name>
    <dbReference type="NCBI Taxonomy" id="294"/>
    <lineage>
        <taxon>Bacteria</taxon>
        <taxon>Pseudomonadati</taxon>
        <taxon>Pseudomonadota</taxon>
        <taxon>Gammaproteobacteria</taxon>
        <taxon>Pseudomonadales</taxon>
        <taxon>Pseudomonadaceae</taxon>
        <taxon>Pseudomonas</taxon>
    </lineage>
</organism>
<dbReference type="AlphaFoldDB" id="A0A423LSM4"/>
<dbReference type="RefSeq" id="WP_123530053.1">
    <property type="nucleotide sequence ID" value="NZ_MOBU01000003.1"/>
</dbReference>